<proteinExistence type="predicted"/>
<keyword evidence="2" id="KW-1185">Reference proteome</keyword>
<name>A0A327WBV5_9BACT</name>
<reference evidence="1 2" key="1">
    <citation type="submission" date="2018-06" db="EMBL/GenBank/DDBJ databases">
        <title>Genomic Encyclopedia of Archaeal and Bacterial Type Strains, Phase II (KMG-II): from individual species to whole genera.</title>
        <authorList>
            <person name="Goeker M."/>
        </authorList>
    </citation>
    <scope>NUCLEOTIDE SEQUENCE [LARGE SCALE GENOMIC DNA]</scope>
    <source>
        <strain evidence="1 2">DSM 29821</strain>
    </source>
</reference>
<dbReference type="AlphaFoldDB" id="A0A327WBV5"/>
<evidence type="ECO:0000313" key="1">
    <source>
        <dbReference type="EMBL" id="RAJ88073.1"/>
    </source>
</evidence>
<organism evidence="1 2">
    <name type="scientific">Chitinophaga dinghuensis</name>
    <dbReference type="NCBI Taxonomy" id="1539050"/>
    <lineage>
        <taxon>Bacteria</taxon>
        <taxon>Pseudomonadati</taxon>
        <taxon>Bacteroidota</taxon>
        <taxon>Chitinophagia</taxon>
        <taxon>Chitinophagales</taxon>
        <taxon>Chitinophagaceae</taxon>
        <taxon>Chitinophaga</taxon>
    </lineage>
</organism>
<dbReference type="EMBL" id="QLMA01000001">
    <property type="protein sequence ID" value="RAJ88073.1"/>
    <property type="molecule type" value="Genomic_DNA"/>
</dbReference>
<gene>
    <name evidence="1" type="ORF">CLV59_101838</name>
</gene>
<comment type="caution">
    <text evidence="1">The sequence shown here is derived from an EMBL/GenBank/DDBJ whole genome shotgun (WGS) entry which is preliminary data.</text>
</comment>
<protein>
    <submittedName>
        <fullName evidence="1">Uncharacterized protein</fullName>
    </submittedName>
</protein>
<evidence type="ECO:0000313" key="2">
    <source>
        <dbReference type="Proteomes" id="UP000249819"/>
    </source>
</evidence>
<sequence>MSLGNGIHYRGFVLLNYRGQKGWNSKKSQILVSRVFGRSSLGAEVVVGENFWGNVR</sequence>
<accession>A0A327WBV5</accession>
<dbReference type="Proteomes" id="UP000249819">
    <property type="component" value="Unassembled WGS sequence"/>
</dbReference>